<dbReference type="EMBL" id="CAJNOI010000269">
    <property type="protein sequence ID" value="CAF1218796.1"/>
    <property type="molecule type" value="Genomic_DNA"/>
</dbReference>
<evidence type="ECO:0000313" key="5">
    <source>
        <dbReference type="Proteomes" id="UP000663832"/>
    </source>
</evidence>
<comment type="caution">
    <text evidence="3">The sequence shown here is derived from an EMBL/GenBank/DDBJ whole genome shotgun (WGS) entry which is preliminary data.</text>
</comment>
<gene>
    <name evidence="2" type="ORF">BJG266_LOCUS27863</name>
    <name evidence="3" type="ORF">BJG266_LOCUS30231</name>
    <name evidence="1" type="ORF">QVE165_LOCUS17803</name>
    <name evidence="4" type="ORF">QVE165_LOCUS47135</name>
</gene>
<organism evidence="3 6">
    <name type="scientific">Adineta steineri</name>
    <dbReference type="NCBI Taxonomy" id="433720"/>
    <lineage>
        <taxon>Eukaryota</taxon>
        <taxon>Metazoa</taxon>
        <taxon>Spiralia</taxon>
        <taxon>Gnathifera</taxon>
        <taxon>Rotifera</taxon>
        <taxon>Eurotatoria</taxon>
        <taxon>Bdelloidea</taxon>
        <taxon>Adinetida</taxon>
        <taxon>Adinetidae</taxon>
        <taxon>Adineta</taxon>
    </lineage>
</organism>
<keyword evidence="5" id="KW-1185">Reference proteome</keyword>
<protein>
    <submittedName>
        <fullName evidence="3">Uncharacterized protein</fullName>
    </submittedName>
</protein>
<dbReference type="Proteomes" id="UP000663832">
    <property type="component" value="Unassembled WGS sequence"/>
</dbReference>
<dbReference type="EMBL" id="CAJNOI010000383">
    <property type="protein sequence ID" value="CAF1263088.1"/>
    <property type="molecule type" value="Genomic_DNA"/>
</dbReference>
<dbReference type="EMBL" id="CAJNOM010000103">
    <property type="protein sequence ID" value="CAF1054442.1"/>
    <property type="molecule type" value="Genomic_DNA"/>
</dbReference>
<evidence type="ECO:0000313" key="6">
    <source>
        <dbReference type="Proteomes" id="UP000663877"/>
    </source>
</evidence>
<evidence type="ECO:0000313" key="3">
    <source>
        <dbReference type="EMBL" id="CAF1263088.1"/>
    </source>
</evidence>
<evidence type="ECO:0000313" key="4">
    <source>
        <dbReference type="EMBL" id="CAF1551640.1"/>
    </source>
</evidence>
<evidence type="ECO:0000313" key="2">
    <source>
        <dbReference type="EMBL" id="CAF1218796.1"/>
    </source>
</evidence>
<accession>A0A815B1N4</accession>
<name>A0A815B1N4_9BILA</name>
<dbReference type="AlphaFoldDB" id="A0A815B1N4"/>
<dbReference type="OrthoDB" id="10003119at2759"/>
<evidence type="ECO:0000313" key="1">
    <source>
        <dbReference type="EMBL" id="CAF1054442.1"/>
    </source>
</evidence>
<dbReference type="EMBL" id="CAJNOM010000729">
    <property type="protein sequence ID" value="CAF1551640.1"/>
    <property type="molecule type" value="Genomic_DNA"/>
</dbReference>
<proteinExistence type="predicted"/>
<dbReference type="Proteomes" id="UP000663877">
    <property type="component" value="Unassembled WGS sequence"/>
</dbReference>
<reference evidence="3" key="1">
    <citation type="submission" date="2021-02" db="EMBL/GenBank/DDBJ databases">
        <authorList>
            <person name="Nowell W R."/>
        </authorList>
    </citation>
    <scope>NUCLEOTIDE SEQUENCE</scope>
</reference>
<sequence length="136" mass="16350">MFSTAIIKHRESIIMSYRFYHHSIQQPAFVDHKRSPRIVSISGKNREIIYQKIERWLDIRYAGYQLIQTAQVKQNNRFYCRKTFRTADGRIKVILFDSTDDALYERNNTSLMFQSGTKMRIWARQTSIPTRIEYFT</sequence>